<reference evidence="1 2" key="1">
    <citation type="journal article" date="2018" name="Genome Biol. Evol.">
        <title>Multiple Roots of Fruiting Body Formation in Amoebozoa.</title>
        <authorList>
            <person name="Hillmann F."/>
            <person name="Forbes G."/>
            <person name="Novohradska S."/>
            <person name="Ferling I."/>
            <person name="Riege K."/>
            <person name="Groth M."/>
            <person name="Westermann M."/>
            <person name="Marz M."/>
            <person name="Spaller T."/>
            <person name="Winckler T."/>
            <person name="Schaap P."/>
            <person name="Glockner G."/>
        </authorList>
    </citation>
    <scope>NUCLEOTIDE SEQUENCE [LARGE SCALE GENOMIC DNA]</scope>
    <source>
        <strain evidence="1 2">Jena</strain>
    </source>
</reference>
<proteinExistence type="predicted"/>
<name>A0A2P6NFS9_9EUKA</name>
<comment type="caution">
    <text evidence="1">The sequence shown here is derived from an EMBL/GenBank/DDBJ whole genome shotgun (WGS) entry which is preliminary data.</text>
</comment>
<accession>A0A2P6NFS9</accession>
<dbReference type="AlphaFoldDB" id="A0A2P6NFS9"/>
<evidence type="ECO:0000313" key="1">
    <source>
        <dbReference type="EMBL" id="PRP82819.1"/>
    </source>
</evidence>
<evidence type="ECO:0000313" key="2">
    <source>
        <dbReference type="Proteomes" id="UP000241769"/>
    </source>
</evidence>
<protein>
    <submittedName>
        <fullName evidence="1">Uncharacterized protein</fullName>
    </submittedName>
</protein>
<dbReference type="Proteomes" id="UP000241769">
    <property type="component" value="Unassembled WGS sequence"/>
</dbReference>
<dbReference type="EMBL" id="MDYQ01000094">
    <property type="protein sequence ID" value="PRP82819.1"/>
    <property type="molecule type" value="Genomic_DNA"/>
</dbReference>
<sequence>MLREKKRASEKIPDTTSAAQRILGIDQSSHANENVWTDLLCRFNRSNLTA</sequence>
<keyword evidence="2" id="KW-1185">Reference proteome</keyword>
<gene>
    <name evidence="1" type="ORF">PROFUN_04682</name>
</gene>
<organism evidence="1 2">
    <name type="scientific">Planoprotostelium fungivorum</name>
    <dbReference type="NCBI Taxonomy" id="1890364"/>
    <lineage>
        <taxon>Eukaryota</taxon>
        <taxon>Amoebozoa</taxon>
        <taxon>Evosea</taxon>
        <taxon>Variosea</taxon>
        <taxon>Cavosteliida</taxon>
        <taxon>Cavosteliaceae</taxon>
        <taxon>Planoprotostelium</taxon>
    </lineage>
</organism>
<dbReference type="InParanoid" id="A0A2P6NFS9"/>